<comment type="caution">
    <text evidence="4">The sequence shown here is derived from an EMBL/GenBank/DDBJ whole genome shotgun (WGS) entry which is preliminary data.</text>
</comment>
<evidence type="ECO:0000256" key="2">
    <source>
        <dbReference type="ARBA" id="ARBA00023242"/>
    </source>
</evidence>
<dbReference type="InterPro" id="IPR023093">
    <property type="entry name" value="ScpA-like_C"/>
</dbReference>
<dbReference type="GO" id="GO:0003682">
    <property type="term" value="F:chromatin binding"/>
    <property type="evidence" value="ECO:0007669"/>
    <property type="project" value="TreeGrafter"/>
</dbReference>
<dbReference type="OrthoDB" id="6021422at2759"/>
<evidence type="ECO:0000313" key="5">
    <source>
        <dbReference type="Proteomes" id="UP000031668"/>
    </source>
</evidence>
<dbReference type="PANTHER" id="PTHR12585:SF69">
    <property type="entry name" value="FI11703P"/>
    <property type="match status" value="1"/>
</dbReference>
<organism evidence="4 5">
    <name type="scientific">Thelohanellus kitauei</name>
    <name type="common">Myxosporean</name>
    <dbReference type="NCBI Taxonomy" id="669202"/>
    <lineage>
        <taxon>Eukaryota</taxon>
        <taxon>Metazoa</taxon>
        <taxon>Cnidaria</taxon>
        <taxon>Myxozoa</taxon>
        <taxon>Myxosporea</taxon>
        <taxon>Bivalvulida</taxon>
        <taxon>Platysporina</taxon>
        <taxon>Myxobolidae</taxon>
        <taxon>Thelohanellus</taxon>
    </lineage>
</organism>
<evidence type="ECO:0000256" key="1">
    <source>
        <dbReference type="ARBA" id="ARBA00004123"/>
    </source>
</evidence>
<evidence type="ECO:0000259" key="3">
    <source>
        <dbReference type="Pfam" id="PF04825"/>
    </source>
</evidence>
<proteinExistence type="predicted"/>
<dbReference type="GO" id="GO:0008278">
    <property type="term" value="C:cohesin complex"/>
    <property type="evidence" value="ECO:0007669"/>
    <property type="project" value="InterPro"/>
</dbReference>
<reference evidence="4 5" key="1">
    <citation type="journal article" date="2014" name="Genome Biol. Evol.">
        <title>The genome of the myxosporean Thelohanellus kitauei shows adaptations to nutrient acquisition within its fish host.</title>
        <authorList>
            <person name="Yang Y."/>
            <person name="Xiong J."/>
            <person name="Zhou Z."/>
            <person name="Huo F."/>
            <person name="Miao W."/>
            <person name="Ran C."/>
            <person name="Liu Y."/>
            <person name="Zhang J."/>
            <person name="Feng J."/>
            <person name="Wang M."/>
            <person name="Wang M."/>
            <person name="Wang L."/>
            <person name="Yao B."/>
        </authorList>
    </citation>
    <scope>NUCLEOTIDE SEQUENCE [LARGE SCALE GENOMIC DNA]</scope>
    <source>
        <strain evidence="4">Wuqing</strain>
    </source>
</reference>
<accession>A0A0C2IRI0</accession>
<dbReference type="InterPro" id="IPR039781">
    <property type="entry name" value="Rad21/Rec8-like"/>
</dbReference>
<comment type="subcellular location">
    <subcellularLocation>
        <location evidence="1">Nucleus</location>
    </subcellularLocation>
</comment>
<dbReference type="Proteomes" id="UP000031668">
    <property type="component" value="Unassembled WGS sequence"/>
</dbReference>
<keyword evidence="5" id="KW-1185">Reference proteome</keyword>
<evidence type="ECO:0000313" key="4">
    <source>
        <dbReference type="EMBL" id="KII68039.1"/>
    </source>
</evidence>
<sequence length="393" mass="45209">MFYADYLFSKKNWLKKVWILAHFDKKLTKTQIFDIDIGQVIEEILGPDVRLAIRLLGHLLLGLSRIYFHRACFVLEECSTFLFKLSVPKTNKSGKYNDGKASKSKKRKAGLNISYYAKLEDITLKDESMPVMRIMEETLEESKIQPFEEEVMRSFIGGLEESAFELSKISAKTPKLEVNAETSHMFAPVEVVVPDLTLPLERSRISEVTLVGNRGRKRKFQHIKDVETVFDKKSFKHMLEDPSLLMRETTEDNIERIVLPQLFNTPSFGLVSGTLLKLYESSPSKMRVHLPELSPIPRMEELYDNIQPLDNFEPTLEVTNFPDLNISGDLNTTLKDLSEHMGSRCSTSFREFTAIDNCEIVCRKFMAILNLYKMDFINLKQIKPFGDIEITGN</sequence>
<dbReference type="Pfam" id="PF04825">
    <property type="entry name" value="Rad21_Rec8_N"/>
    <property type="match status" value="1"/>
</dbReference>
<protein>
    <submittedName>
        <fullName evidence="4">Double-strand-break repair protein rad21</fullName>
    </submittedName>
</protein>
<dbReference type="EMBL" id="JWZT01002985">
    <property type="protein sequence ID" value="KII68039.1"/>
    <property type="molecule type" value="Genomic_DNA"/>
</dbReference>
<dbReference type="InterPro" id="IPR006910">
    <property type="entry name" value="Rad21_Rec8_N"/>
</dbReference>
<dbReference type="GO" id="GO:0007062">
    <property type="term" value="P:sister chromatid cohesion"/>
    <property type="evidence" value="ECO:0007669"/>
    <property type="project" value="InterPro"/>
</dbReference>
<gene>
    <name evidence="4" type="ORF">RF11_12195</name>
</gene>
<keyword evidence="2" id="KW-0539">Nucleus</keyword>
<feature type="domain" description="Rad21/Rec8-like protein N-terminal" evidence="3">
    <location>
        <begin position="1"/>
        <end position="101"/>
    </location>
</feature>
<dbReference type="PANTHER" id="PTHR12585">
    <property type="entry name" value="SCC1 / RAD21 FAMILY MEMBER"/>
    <property type="match status" value="1"/>
</dbReference>
<dbReference type="AlphaFoldDB" id="A0A0C2IRI0"/>
<dbReference type="Gene3D" id="1.10.10.580">
    <property type="entry name" value="Structural maintenance of chromosome 1. Chain E"/>
    <property type="match status" value="1"/>
</dbReference>
<name>A0A0C2IRI0_THEKT</name>
<dbReference type="GO" id="GO:1990414">
    <property type="term" value="P:replication-born double-strand break repair via sister chromatid exchange"/>
    <property type="evidence" value="ECO:0007669"/>
    <property type="project" value="TreeGrafter"/>
</dbReference>
<dbReference type="GO" id="GO:0005634">
    <property type="term" value="C:nucleus"/>
    <property type="evidence" value="ECO:0007669"/>
    <property type="project" value="UniProtKB-SubCell"/>
</dbReference>